<gene>
    <name evidence="1" type="ORF">WH47_00476</name>
</gene>
<dbReference type="STRING" id="597456.A0A0L7QKI2"/>
<dbReference type="EMBL" id="KQ414983">
    <property type="protein sequence ID" value="KOC59011.1"/>
    <property type="molecule type" value="Genomic_DNA"/>
</dbReference>
<organism evidence="1 2">
    <name type="scientific">Habropoda laboriosa</name>
    <dbReference type="NCBI Taxonomy" id="597456"/>
    <lineage>
        <taxon>Eukaryota</taxon>
        <taxon>Metazoa</taxon>
        <taxon>Ecdysozoa</taxon>
        <taxon>Arthropoda</taxon>
        <taxon>Hexapoda</taxon>
        <taxon>Insecta</taxon>
        <taxon>Pterygota</taxon>
        <taxon>Neoptera</taxon>
        <taxon>Endopterygota</taxon>
        <taxon>Hymenoptera</taxon>
        <taxon>Apocrita</taxon>
        <taxon>Aculeata</taxon>
        <taxon>Apoidea</taxon>
        <taxon>Anthophila</taxon>
        <taxon>Apidae</taxon>
        <taxon>Habropoda</taxon>
    </lineage>
</organism>
<evidence type="ECO:0000313" key="2">
    <source>
        <dbReference type="Proteomes" id="UP000053825"/>
    </source>
</evidence>
<evidence type="ECO:0000313" key="1">
    <source>
        <dbReference type="EMBL" id="KOC59011.1"/>
    </source>
</evidence>
<keyword evidence="2" id="KW-1185">Reference proteome</keyword>
<dbReference type="AlphaFoldDB" id="A0A0L7QKI2"/>
<accession>A0A0L7QKI2</accession>
<reference evidence="1 2" key="1">
    <citation type="submission" date="2015-07" db="EMBL/GenBank/DDBJ databases">
        <title>The genome of Habropoda laboriosa.</title>
        <authorList>
            <person name="Pan H."/>
            <person name="Kapheim K."/>
        </authorList>
    </citation>
    <scope>NUCLEOTIDE SEQUENCE [LARGE SCALE GENOMIC DNA]</scope>
    <source>
        <strain evidence="1">0110345459</strain>
    </source>
</reference>
<proteinExistence type="predicted"/>
<protein>
    <submittedName>
        <fullName evidence="1">Uncharacterized protein</fullName>
    </submittedName>
</protein>
<name>A0A0L7QKI2_9HYME</name>
<sequence>MAERTKTTAPATRPVPMKLFATWEVDRTAPNCIPRFLLEFGVELPGVNPPYILKDFGDIRYHKKEILESHVGKVAKNLLKPGGCLNGGKSGLLYTICRPCAAAGTPKLTEIRADKYLKPWSGPYKEFLYPAKVKLILIYLLKTACS</sequence>
<dbReference type="Proteomes" id="UP000053825">
    <property type="component" value="Unassembled WGS sequence"/>
</dbReference>